<dbReference type="RefSeq" id="XP_068356035.1">
    <property type="nucleotide sequence ID" value="XM_068493410.1"/>
</dbReference>
<accession>A0A1J4JV68</accession>
<dbReference type="PANTHER" id="PTHR20921">
    <property type="entry name" value="TRANSMEMBRANE PROTEIN 222"/>
    <property type="match status" value="1"/>
</dbReference>
<dbReference type="InterPro" id="IPR008496">
    <property type="entry name" value="TMEM222/RTE1"/>
</dbReference>
<feature type="transmembrane region" description="Helical" evidence="1">
    <location>
        <begin position="155"/>
        <end position="173"/>
    </location>
</feature>
<keyword evidence="1" id="KW-0472">Membrane</keyword>
<name>A0A1J4JV68_9EUKA</name>
<proteinExistence type="predicted"/>
<reference evidence="2" key="1">
    <citation type="submission" date="2016-10" db="EMBL/GenBank/DDBJ databases">
        <authorList>
            <person name="Benchimol M."/>
            <person name="Almeida L.G."/>
            <person name="Vasconcelos A.T."/>
            <person name="Perreira-Neves A."/>
            <person name="Rosa I.A."/>
            <person name="Tasca T."/>
            <person name="Bogo M.R."/>
            <person name="de Souza W."/>
        </authorList>
    </citation>
    <scope>NUCLEOTIDE SEQUENCE [LARGE SCALE GENOMIC DNA]</scope>
    <source>
        <strain evidence="2">K</strain>
    </source>
</reference>
<dbReference type="Gene3D" id="3.90.1720.30">
    <property type="entry name" value="PPPDE domains"/>
    <property type="match status" value="1"/>
</dbReference>
<dbReference type="PANTHER" id="PTHR20921:SF0">
    <property type="entry name" value="TRANSMEMBRANE PROTEIN 222"/>
    <property type="match status" value="1"/>
</dbReference>
<dbReference type="Proteomes" id="UP000179807">
    <property type="component" value="Unassembled WGS sequence"/>
</dbReference>
<dbReference type="AlphaFoldDB" id="A0A1J4JV68"/>
<sequence>MIELFVKKNSEMSENLDRIHPLGCCVVWTPIPMMSWICPALGHVGVTDSQGTTYDFEGPYYIGKGKMIFGDPRQKWKLDVDPKEWDDAIEEVSHRFEHINYNLLCSNCHFFAAAVLDRVNYKPIPPLFGKWVNGATAKIIYGLILHGRSLSITDVLVIWIPFLFIVLFVYFMFLR</sequence>
<dbReference type="InterPro" id="IPR042266">
    <property type="entry name" value="PPPDE_sf"/>
</dbReference>
<protein>
    <recommendedName>
        <fullName evidence="4">Transmembrane protein</fullName>
    </recommendedName>
</protein>
<keyword evidence="3" id="KW-1185">Reference proteome</keyword>
<comment type="caution">
    <text evidence="2">The sequence shown here is derived from an EMBL/GenBank/DDBJ whole genome shotgun (WGS) entry which is preliminary data.</text>
</comment>
<keyword evidence="1" id="KW-1133">Transmembrane helix</keyword>
<evidence type="ECO:0008006" key="4">
    <source>
        <dbReference type="Google" id="ProtNLM"/>
    </source>
</evidence>
<evidence type="ECO:0000256" key="1">
    <source>
        <dbReference type="SAM" id="Phobius"/>
    </source>
</evidence>
<evidence type="ECO:0000313" key="2">
    <source>
        <dbReference type="EMBL" id="OHT02899.1"/>
    </source>
</evidence>
<keyword evidence="1" id="KW-0812">Transmembrane</keyword>
<dbReference type="VEuPathDB" id="TrichDB:TRFO_06959"/>
<dbReference type="EMBL" id="MLAK01000849">
    <property type="protein sequence ID" value="OHT02899.1"/>
    <property type="molecule type" value="Genomic_DNA"/>
</dbReference>
<organism evidence="2 3">
    <name type="scientific">Tritrichomonas foetus</name>
    <dbReference type="NCBI Taxonomy" id="1144522"/>
    <lineage>
        <taxon>Eukaryota</taxon>
        <taxon>Metamonada</taxon>
        <taxon>Parabasalia</taxon>
        <taxon>Tritrichomonadida</taxon>
        <taxon>Tritrichomonadidae</taxon>
        <taxon>Tritrichomonas</taxon>
    </lineage>
</organism>
<dbReference type="OrthoDB" id="267284at2759"/>
<dbReference type="GeneID" id="94828114"/>
<dbReference type="Pfam" id="PF05608">
    <property type="entry name" value="RTE1"/>
    <property type="match status" value="2"/>
</dbReference>
<evidence type="ECO:0000313" key="3">
    <source>
        <dbReference type="Proteomes" id="UP000179807"/>
    </source>
</evidence>
<gene>
    <name evidence="2" type="ORF">TRFO_06959</name>
</gene>